<feature type="region of interest" description="Disordered" evidence="1">
    <location>
        <begin position="1"/>
        <end position="29"/>
    </location>
</feature>
<evidence type="ECO:0000256" key="1">
    <source>
        <dbReference type="SAM" id="MobiDB-lite"/>
    </source>
</evidence>
<evidence type="ECO:0000313" key="2">
    <source>
        <dbReference type="EMBL" id="CAG2254297.1"/>
    </source>
</evidence>
<keyword evidence="3" id="KW-1185">Reference proteome</keyword>
<comment type="caution">
    <text evidence="2">The sequence shown here is derived from an EMBL/GenBank/DDBJ whole genome shotgun (WGS) entry which is preliminary data.</text>
</comment>
<dbReference type="AlphaFoldDB" id="A0A8S3VHG8"/>
<dbReference type="EMBL" id="CAJPWZ010003238">
    <property type="protein sequence ID" value="CAG2254297.1"/>
    <property type="molecule type" value="Genomic_DNA"/>
</dbReference>
<accession>A0A8S3VHG8</accession>
<sequence>MLQNVKGNDFSKRLNDHIEEDGAPTKQETKRSLYSDDLIYTTAAKALLNEELSQIKMEPRYIFRQQPLEKTVILGQKGYTGINGANEVRNTSIVTSPVQTVTVHQNEDDPYSSKYMKRKLFDHLGPSIVIAEINGKPDVVTFKMTASEILHEIYNKPSETQTSEPEFLAHSNDKSTSTSDLSYSNNNF</sequence>
<name>A0A8S3VHG8_MYTED</name>
<evidence type="ECO:0000313" key="3">
    <source>
        <dbReference type="Proteomes" id="UP000683360"/>
    </source>
</evidence>
<dbReference type="Proteomes" id="UP000683360">
    <property type="component" value="Unassembled WGS sequence"/>
</dbReference>
<dbReference type="OrthoDB" id="6753017at2759"/>
<feature type="region of interest" description="Disordered" evidence="1">
    <location>
        <begin position="157"/>
        <end position="188"/>
    </location>
</feature>
<organism evidence="2 3">
    <name type="scientific">Mytilus edulis</name>
    <name type="common">Blue mussel</name>
    <dbReference type="NCBI Taxonomy" id="6550"/>
    <lineage>
        <taxon>Eukaryota</taxon>
        <taxon>Metazoa</taxon>
        <taxon>Spiralia</taxon>
        <taxon>Lophotrochozoa</taxon>
        <taxon>Mollusca</taxon>
        <taxon>Bivalvia</taxon>
        <taxon>Autobranchia</taxon>
        <taxon>Pteriomorphia</taxon>
        <taxon>Mytilida</taxon>
        <taxon>Mytiloidea</taxon>
        <taxon>Mytilidae</taxon>
        <taxon>Mytilinae</taxon>
        <taxon>Mytilus</taxon>
    </lineage>
</organism>
<reference evidence="2" key="1">
    <citation type="submission" date="2021-03" db="EMBL/GenBank/DDBJ databases">
        <authorList>
            <person name="Bekaert M."/>
        </authorList>
    </citation>
    <scope>NUCLEOTIDE SEQUENCE</scope>
</reference>
<proteinExistence type="predicted"/>
<feature type="compositionally biased region" description="Polar residues" evidence="1">
    <location>
        <begin position="174"/>
        <end position="188"/>
    </location>
</feature>
<protein>
    <submittedName>
        <fullName evidence="2">Uncharacterized protein</fullName>
    </submittedName>
</protein>
<gene>
    <name evidence="2" type="ORF">MEDL_65798</name>
</gene>